<evidence type="ECO:0000313" key="20">
    <source>
        <dbReference type="Proteomes" id="UP001140206"/>
    </source>
</evidence>
<dbReference type="GO" id="GO:0005739">
    <property type="term" value="C:mitochondrion"/>
    <property type="evidence" value="ECO:0007669"/>
    <property type="project" value="UniProtKB-SubCell"/>
</dbReference>
<keyword evidence="5 16" id="KW-0255">Endonuclease</keyword>
<comment type="similarity">
    <text evidence="14 16">Belongs to the XPG/RAD2 endonuclease family. FEN1 subfamily.</text>
</comment>
<evidence type="ECO:0000256" key="7">
    <source>
        <dbReference type="ARBA" id="ARBA00022801"/>
    </source>
</evidence>
<organism evidence="19 20">
    <name type="scientific">Rhynchospora pubera</name>
    <dbReference type="NCBI Taxonomy" id="906938"/>
    <lineage>
        <taxon>Eukaryota</taxon>
        <taxon>Viridiplantae</taxon>
        <taxon>Streptophyta</taxon>
        <taxon>Embryophyta</taxon>
        <taxon>Tracheophyta</taxon>
        <taxon>Spermatophyta</taxon>
        <taxon>Magnoliopsida</taxon>
        <taxon>Liliopsida</taxon>
        <taxon>Poales</taxon>
        <taxon>Cyperaceae</taxon>
        <taxon>Cyperoideae</taxon>
        <taxon>Rhynchosporeae</taxon>
        <taxon>Rhynchospora</taxon>
    </lineage>
</organism>
<protein>
    <recommendedName>
        <fullName evidence="16">Flap endonuclease 1</fullName>
        <shortName evidence="16">FEN-1</shortName>
        <ecNumber evidence="16">3.1.-.-</ecNumber>
    </recommendedName>
    <alternativeName>
        <fullName evidence="16">Flap structure-specific endonuclease 1</fullName>
    </alternativeName>
</protein>
<dbReference type="InterPro" id="IPR006086">
    <property type="entry name" value="XPG-I_dom"/>
</dbReference>
<comment type="caution">
    <text evidence="19">The sequence shown here is derived from an EMBL/GenBank/DDBJ whole genome shotgun (WGS) entry which is preliminary data.</text>
</comment>
<reference evidence="19" key="1">
    <citation type="submission" date="2022-08" db="EMBL/GenBank/DDBJ databases">
        <authorList>
            <person name="Marques A."/>
        </authorList>
    </citation>
    <scope>NUCLEOTIDE SEQUENCE</scope>
    <source>
        <strain evidence="19">RhyPub2mFocal</strain>
        <tissue evidence="19">Leaves</tissue>
    </source>
</reference>
<dbReference type="Gene3D" id="1.10.150.20">
    <property type="entry name" value="5' to 3' exonuclease, C-terminal subdomain"/>
    <property type="match status" value="1"/>
</dbReference>
<dbReference type="SMART" id="SM00279">
    <property type="entry name" value="HhH2"/>
    <property type="match status" value="1"/>
</dbReference>
<accession>A0AAV8DK02</accession>
<keyword evidence="9 16" id="KW-0460">Magnesium</keyword>
<evidence type="ECO:0000256" key="4">
    <source>
        <dbReference type="ARBA" id="ARBA00022723"/>
    </source>
</evidence>
<feature type="domain" description="XPG N-terminal" evidence="18">
    <location>
        <begin position="87"/>
        <end position="194"/>
    </location>
</feature>
<dbReference type="GO" id="GO:0005654">
    <property type="term" value="C:nucleoplasm"/>
    <property type="evidence" value="ECO:0007669"/>
    <property type="project" value="UniProtKB-SubCell"/>
</dbReference>
<dbReference type="InterPro" id="IPR029060">
    <property type="entry name" value="PIN-like_dom_sf"/>
</dbReference>
<evidence type="ECO:0000256" key="16">
    <source>
        <dbReference type="HAMAP-Rule" id="MF_03140"/>
    </source>
</evidence>
<dbReference type="PANTHER" id="PTHR11081:SF56">
    <property type="entry name" value="FLAP ENDONUCLEASE 1-B"/>
    <property type="match status" value="1"/>
</dbReference>
<evidence type="ECO:0000259" key="17">
    <source>
        <dbReference type="SMART" id="SM00484"/>
    </source>
</evidence>
<sequence length="460" mass="51956">MDGHPEDAVPNCSVHLPQRYHRLCCLGFQKVLFLRTLSTNYPRKSGKKGKKNRAFSLLPSAVLSLACRFFFVSISLARSLAASLTSMGIKGLTKLLAEHAPRAAMRRTMEDYAGREIAIDASLCIYQFLIVVGRRGVETLTNESGEVTSHLVGMFNRTIRLLEAGMEPVYVFDGQPPPLKREELLRRSSMRKDAERDLYTAIEDGDQEATEKFSKRTVKVGTKQYEECKRLLKLMGVPIIQAPSEAEAQCAALCMSGKVYAVASEDMDSLTFGTPRFLRHLMDPTSKKIPITEFEISKVLEELQLTMDEFIDLCILCGCDYCGTIKGIGGQTALKLIRKHGFLENVLENINRERYKVPEDWPYQEVRRLFKEPMVSYEVSDLSWTCPNEEALLEFLVHENNFNHDRVLKGIGKIEAALNKNTLRSPVNFPSKIVKPKVLRSKTIAAAVFRPGVHIQMRML</sequence>
<evidence type="ECO:0000256" key="5">
    <source>
        <dbReference type="ARBA" id="ARBA00022759"/>
    </source>
</evidence>
<dbReference type="GO" id="GO:0008409">
    <property type="term" value="F:5'-3' exonuclease activity"/>
    <property type="evidence" value="ECO:0007669"/>
    <property type="project" value="UniProtKB-UniRule"/>
</dbReference>
<keyword evidence="7 16" id="KW-0378">Hydrolase</keyword>
<proteinExistence type="inferred from homology"/>
<dbReference type="Proteomes" id="UP001140206">
    <property type="component" value="Chromosome 4"/>
</dbReference>
<dbReference type="HAMAP" id="MF_00614">
    <property type="entry name" value="Fen"/>
    <property type="match status" value="1"/>
</dbReference>
<keyword evidence="12 16" id="KW-0539">Nucleus</keyword>
<dbReference type="InterPro" id="IPR006085">
    <property type="entry name" value="XPG_DNA_repair_N"/>
</dbReference>
<dbReference type="SMART" id="SM00485">
    <property type="entry name" value="XPGN"/>
    <property type="match status" value="1"/>
</dbReference>
<comment type="function">
    <text evidence="13 16">Structure-specific nuclease with 5'-flap endonuclease and 5'-3' exonuclease activities involved in DNA replication and repair. During DNA replication, cleaves the 5'-overhanging flap structure that is generated by displacement synthesis when DNA polymerase encounters the 5'-end of a downstream Okazaki fragment. It enters the flap from the 5'-end and then tracks to cleave the flap base, leaving a nick for ligation. Also involved in the long patch base excision repair (LP-BER) pathway, by cleaving within the apurinic/apyrimidinic (AP) site-terminated flap. Acts as a genome stabilization factor that prevents flaps from equilibrating into structures that lead to duplications and deletions. Also possesses 5'-3' exonuclease activity on nicked or gapped double-stranded DNA, and exhibits RNase H activity. Also involved in replication and repair of rDNA and in repairing mitochondrial DNA.</text>
</comment>
<dbReference type="Gene3D" id="3.40.50.1010">
    <property type="entry name" value="5'-nuclease"/>
    <property type="match status" value="1"/>
</dbReference>
<dbReference type="GO" id="GO:0003677">
    <property type="term" value="F:DNA binding"/>
    <property type="evidence" value="ECO:0007669"/>
    <property type="project" value="UniProtKB-UniRule"/>
</dbReference>
<evidence type="ECO:0000256" key="15">
    <source>
        <dbReference type="ARBA" id="ARBA00063178"/>
    </source>
</evidence>
<keyword evidence="8 16" id="KW-0269">Exonuclease</keyword>
<keyword evidence="4 16" id="KW-0479">Metal-binding</keyword>
<dbReference type="CDD" id="cd09907">
    <property type="entry name" value="H3TH_FEN1-Euk"/>
    <property type="match status" value="1"/>
</dbReference>
<evidence type="ECO:0000256" key="12">
    <source>
        <dbReference type="ARBA" id="ARBA00023242"/>
    </source>
</evidence>
<evidence type="ECO:0000313" key="19">
    <source>
        <dbReference type="EMBL" id="KAJ4766523.1"/>
    </source>
</evidence>
<dbReference type="Pfam" id="PF00867">
    <property type="entry name" value="XPG_I"/>
    <property type="match status" value="1"/>
</dbReference>
<dbReference type="Pfam" id="PF00752">
    <property type="entry name" value="XPG_N"/>
    <property type="match status" value="1"/>
</dbReference>
<keyword evidence="3 16" id="KW-0540">Nuclease</keyword>
<dbReference type="InterPro" id="IPR023426">
    <property type="entry name" value="Flap_endonuc"/>
</dbReference>
<dbReference type="GO" id="GO:0006284">
    <property type="term" value="P:base-excision repair"/>
    <property type="evidence" value="ECO:0007669"/>
    <property type="project" value="UniProtKB-UniRule"/>
</dbReference>
<name>A0AAV8DK02_9POAL</name>
<evidence type="ECO:0000256" key="14">
    <source>
        <dbReference type="ARBA" id="ARBA00034726"/>
    </source>
</evidence>
<evidence type="ECO:0000256" key="10">
    <source>
        <dbReference type="ARBA" id="ARBA00023128"/>
    </source>
</evidence>
<dbReference type="GO" id="GO:0000287">
    <property type="term" value="F:magnesium ion binding"/>
    <property type="evidence" value="ECO:0007669"/>
    <property type="project" value="UniProtKB-UniRule"/>
</dbReference>
<gene>
    <name evidence="19" type="ORF">LUZ62_076898</name>
</gene>
<keyword evidence="6 16" id="KW-0227">DNA damage</keyword>
<dbReference type="SMART" id="SM00484">
    <property type="entry name" value="XPGI"/>
    <property type="match status" value="1"/>
</dbReference>
<dbReference type="SUPFAM" id="SSF88723">
    <property type="entry name" value="PIN domain-like"/>
    <property type="match status" value="1"/>
</dbReference>
<evidence type="ECO:0000256" key="9">
    <source>
        <dbReference type="ARBA" id="ARBA00022842"/>
    </source>
</evidence>
<dbReference type="GO" id="GO:0043137">
    <property type="term" value="P:DNA replication, removal of RNA primer"/>
    <property type="evidence" value="ECO:0007669"/>
    <property type="project" value="UniProtKB-UniRule"/>
</dbReference>
<keyword evidence="20" id="KW-1185">Reference proteome</keyword>
<dbReference type="InterPro" id="IPR036279">
    <property type="entry name" value="5-3_exonuclease_C_sf"/>
</dbReference>
<dbReference type="FunFam" id="1.10.150.20:FF:000009">
    <property type="entry name" value="Flap endonuclease 1"/>
    <property type="match status" value="1"/>
</dbReference>
<evidence type="ECO:0000256" key="11">
    <source>
        <dbReference type="ARBA" id="ARBA00023204"/>
    </source>
</evidence>
<comment type="subcellular location">
    <subcellularLocation>
        <location evidence="16">Nucleus</location>
        <location evidence="16">Nucleolus</location>
    </subcellularLocation>
    <subcellularLocation>
        <location evidence="16">Nucleus</location>
        <location evidence="16">Nucleoplasm</location>
    </subcellularLocation>
    <subcellularLocation>
        <location evidence="16">Mitochondrion</location>
    </subcellularLocation>
    <text evidence="16">Resides mostly in the nucleoli and relocalizes to the nucleoplasm upon DNA damage.</text>
</comment>
<comment type="cofactor">
    <cofactor evidence="16">
        <name>Mg(2+)</name>
        <dbReference type="ChEBI" id="CHEBI:18420"/>
    </cofactor>
    <text evidence="16">Binds 2 magnesium ions per subunit. They probably participate in the reaction catalyzed by the enzyme. May bind an additional third magnesium ion after substrate binding.</text>
</comment>
<dbReference type="EMBL" id="JAMFTS010000004">
    <property type="protein sequence ID" value="KAJ4766523.1"/>
    <property type="molecule type" value="Genomic_DNA"/>
</dbReference>
<evidence type="ECO:0000259" key="18">
    <source>
        <dbReference type="SMART" id="SM00485"/>
    </source>
</evidence>
<keyword evidence="10 16" id="KW-0496">Mitochondrion</keyword>
<dbReference type="SUPFAM" id="SSF47807">
    <property type="entry name" value="5' to 3' exonuclease, C-terminal subdomain"/>
    <property type="match status" value="1"/>
</dbReference>
<dbReference type="InterPro" id="IPR008918">
    <property type="entry name" value="HhH2"/>
</dbReference>
<keyword evidence="11 16" id="KW-0234">DNA repair</keyword>
<dbReference type="InterPro" id="IPR006084">
    <property type="entry name" value="XPG/Rad2"/>
</dbReference>
<dbReference type="EC" id="3.1.-.-" evidence="16"/>
<evidence type="ECO:0000256" key="8">
    <source>
        <dbReference type="ARBA" id="ARBA00022839"/>
    </source>
</evidence>
<comment type="subunit">
    <text evidence="15">Interacts with PCNA1 and PCNA2. Three molecules of FEN1 bind to one PCNA trimer with each molecule binding to one PCNA monomer. PCNA stimulates the nuclease activity without altering cleavage specificity.</text>
</comment>
<evidence type="ECO:0000256" key="1">
    <source>
        <dbReference type="ARBA" id="ARBA00022553"/>
    </source>
</evidence>
<evidence type="ECO:0000256" key="3">
    <source>
        <dbReference type="ARBA" id="ARBA00022722"/>
    </source>
</evidence>
<keyword evidence="1 16" id="KW-0597">Phosphoprotein</keyword>
<evidence type="ECO:0000256" key="6">
    <source>
        <dbReference type="ARBA" id="ARBA00022763"/>
    </source>
</evidence>
<dbReference type="PANTHER" id="PTHR11081">
    <property type="entry name" value="FLAP ENDONUCLEASE FAMILY MEMBER"/>
    <property type="match status" value="1"/>
</dbReference>
<keyword evidence="2 16" id="KW-0235">DNA replication</keyword>
<feature type="domain" description="XPG-I" evidence="17">
    <location>
        <begin position="233"/>
        <end position="305"/>
    </location>
</feature>
<dbReference type="CDD" id="cd09867">
    <property type="entry name" value="PIN_FEN1"/>
    <property type="match status" value="1"/>
</dbReference>
<dbReference type="AlphaFoldDB" id="A0AAV8DK02"/>
<evidence type="ECO:0000256" key="13">
    <source>
        <dbReference type="ARBA" id="ARBA00029382"/>
    </source>
</evidence>
<dbReference type="GO" id="GO:0017108">
    <property type="term" value="F:5'-flap endonuclease activity"/>
    <property type="evidence" value="ECO:0007669"/>
    <property type="project" value="UniProtKB-UniRule"/>
</dbReference>
<evidence type="ECO:0000256" key="2">
    <source>
        <dbReference type="ARBA" id="ARBA00022705"/>
    </source>
</evidence>
<dbReference type="FunFam" id="3.40.50.1010:FF:000016">
    <property type="entry name" value="Flap endonuclease 1"/>
    <property type="match status" value="1"/>
</dbReference>
<dbReference type="PRINTS" id="PR00853">
    <property type="entry name" value="XPGRADSUPER"/>
</dbReference>
<dbReference type="GO" id="GO:0005730">
    <property type="term" value="C:nucleolus"/>
    <property type="evidence" value="ECO:0007669"/>
    <property type="project" value="UniProtKB-SubCell"/>
</dbReference>